<accession>A0A2L2TPS9</accession>
<protein>
    <submittedName>
        <fullName evidence="1">Uncharacterized protein</fullName>
    </submittedName>
</protein>
<dbReference type="AlphaFoldDB" id="A0A2L2TPS9"/>
<sequence length="151" mass="17037">MTGLPSSSLSTGTFENAAFDAPQHYRPVPRGRGEQRPVGREGRRAHYEILGCNVNIEFDEEDVDWEDVFAVYTEVLHAVRDCASSDFAWACVRTLQYSALDIPKARKYDLSESAQLTLYLTFILTLQLRYVLPKRFYVTVVPGSLAILASE</sequence>
<reference evidence="2" key="1">
    <citation type="submission" date="2014-10" db="EMBL/GenBank/DDBJ databases">
        <authorList>
            <person name="King R."/>
        </authorList>
    </citation>
    <scope>NUCLEOTIDE SEQUENCE [LARGE SCALE GENOMIC DNA]</scope>
    <source>
        <strain evidence="2">A3/5</strain>
    </source>
</reference>
<proteinExistence type="predicted"/>
<name>A0A2L2TPS9_9HYPO</name>
<dbReference type="EMBL" id="LN649231">
    <property type="protein sequence ID" value="CEI67861.1"/>
    <property type="molecule type" value="Genomic_DNA"/>
</dbReference>
<dbReference type="Proteomes" id="UP000245910">
    <property type="component" value="Chromosome III"/>
</dbReference>
<evidence type="ECO:0000313" key="1">
    <source>
        <dbReference type="EMBL" id="CEI67861.1"/>
    </source>
</evidence>
<evidence type="ECO:0000313" key="2">
    <source>
        <dbReference type="Proteomes" id="UP000245910"/>
    </source>
</evidence>
<organism evidence="1 2">
    <name type="scientific">Fusarium venenatum</name>
    <dbReference type="NCBI Taxonomy" id="56646"/>
    <lineage>
        <taxon>Eukaryota</taxon>
        <taxon>Fungi</taxon>
        <taxon>Dikarya</taxon>
        <taxon>Ascomycota</taxon>
        <taxon>Pezizomycotina</taxon>
        <taxon>Sordariomycetes</taxon>
        <taxon>Hypocreomycetidae</taxon>
        <taxon>Hypocreales</taxon>
        <taxon>Nectriaceae</taxon>
        <taxon>Fusarium</taxon>
    </lineage>
</organism>
<keyword evidence="2" id="KW-1185">Reference proteome</keyword>